<gene>
    <name evidence="7" type="ORF">GIY21_04820</name>
    <name evidence="8" type="ORF">GIY22_04810</name>
</gene>
<dbReference type="Gene3D" id="1.10.10.60">
    <property type="entry name" value="Homeodomain-like"/>
    <property type="match status" value="1"/>
</dbReference>
<dbReference type="InterPro" id="IPR058031">
    <property type="entry name" value="AAA_lid_NorR"/>
</dbReference>
<dbReference type="GO" id="GO:0005524">
    <property type="term" value="F:ATP binding"/>
    <property type="evidence" value="ECO:0007669"/>
    <property type="project" value="UniProtKB-KW"/>
</dbReference>
<dbReference type="PANTHER" id="PTHR32071:SF117">
    <property type="entry name" value="PTS-DEPENDENT DIHYDROXYACETONE KINASE OPERON REGULATORY PROTEIN-RELATED"/>
    <property type="match status" value="1"/>
</dbReference>
<protein>
    <submittedName>
        <fullName evidence="7">AAA domain-containing protein</fullName>
    </submittedName>
</protein>
<keyword evidence="2" id="KW-0067">ATP-binding</keyword>
<dbReference type="FunFam" id="3.40.50.300:FF:000006">
    <property type="entry name" value="DNA-binding transcriptional regulator NtrC"/>
    <property type="match status" value="1"/>
</dbReference>
<dbReference type="InterPro" id="IPR003593">
    <property type="entry name" value="AAA+_ATPase"/>
</dbReference>
<dbReference type="PROSITE" id="PS50045">
    <property type="entry name" value="SIGMA54_INTERACT_4"/>
    <property type="match status" value="1"/>
</dbReference>
<dbReference type="InterPro" id="IPR011006">
    <property type="entry name" value="CheY-like_superfamily"/>
</dbReference>
<dbReference type="InterPro" id="IPR009057">
    <property type="entry name" value="Homeodomain-like_sf"/>
</dbReference>
<sequence>MTKPLLAIVDGNSSLSDHVSTFSQRRGLALTRLPSLEHARHWLQQQRADLLLLDGDAERGAAMDLINGLAGRSDARVVLLATEAQMPKWRGLAGDSVELLQRPLPWTQFDGLLDQILCRLPPRRGMARFGLVGECAAIARVQRDIARVAPLDISVLVAGETGTGKELLAKAIHEASGRSGRLVAVNCGAIPPELLASQLFGHERGSFTGANQRHAGYFEQAQGGTLFLDEIGEMAPELQVYLLRCLETGAITRVGSDAEVRLDVRIVAATHRDLLGEASTLRRDLYYRLSQYVIELPPLRERGDDVHLIADTLLDTLNRRYGTSKQFDTFSRTVLGRHRWPGNVRELSSAVTRGYYRADGEVVTIEPLLHGEVPMAQDVPCHCGNTGDAVTFRVGTPLKQIEQEMLVRTLRITGGDKSAAARSLGISVRTIYNLMSRGDRDVN</sequence>
<evidence type="ECO:0000256" key="5">
    <source>
        <dbReference type="ARBA" id="ARBA00023163"/>
    </source>
</evidence>
<dbReference type="InterPro" id="IPR002197">
    <property type="entry name" value="HTH_Fis"/>
</dbReference>
<dbReference type="RefSeq" id="WP_052250950.1">
    <property type="nucleotide sequence ID" value="NZ_CP132342.1"/>
</dbReference>
<dbReference type="AlphaFoldDB" id="A0A6N7QBJ7"/>
<feature type="domain" description="Sigma-54 factor interaction" evidence="6">
    <location>
        <begin position="131"/>
        <end position="356"/>
    </location>
</feature>
<dbReference type="Pfam" id="PF25601">
    <property type="entry name" value="AAA_lid_14"/>
    <property type="match status" value="1"/>
</dbReference>
<dbReference type="InterPro" id="IPR027417">
    <property type="entry name" value="P-loop_NTPase"/>
</dbReference>
<dbReference type="SMART" id="SM00382">
    <property type="entry name" value="AAA"/>
    <property type="match status" value="1"/>
</dbReference>
<dbReference type="PROSITE" id="PS00675">
    <property type="entry name" value="SIGMA54_INTERACT_1"/>
    <property type="match status" value="1"/>
</dbReference>
<keyword evidence="1" id="KW-0547">Nucleotide-binding</keyword>
<organism evidence="7 10">
    <name type="scientific">Xanthomonas sontii</name>
    <dbReference type="NCBI Taxonomy" id="2650745"/>
    <lineage>
        <taxon>Bacteria</taxon>
        <taxon>Pseudomonadati</taxon>
        <taxon>Pseudomonadota</taxon>
        <taxon>Gammaproteobacteria</taxon>
        <taxon>Lysobacterales</taxon>
        <taxon>Lysobacteraceae</taxon>
        <taxon>Xanthomonas</taxon>
    </lineage>
</organism>
<dbReference type="Proteomes" id="UP000439314">
    <property type="component" value="Unassembled WGS sequence"/>
</dbReference>
<dbReference type="CDD" id="cd00009">
    <property type="entry name" value="AAA"/>
    <property type="match status" value="1"/>
</dbReference>
<dbReference type="GO" id="GO:0006355">
    <property type="term" value="P:regulation of DNA-templated transcription"/>
    <property type="evidence" value="ECO:0007669"/>
    <property type="project" value="InterPro"/>
</dbReference>
<keyword evidence="5" id="KW-0804">Transcription</keyword>
<comment type="caution">
    <text evidence="7">The sequence shown here is derived from an EMBL/GenBank/DDBJ whole genome shotgun (WGS) entry which is preliminary data.</text>
</comment>
<dbReference type="EMBL" id="WJPN01000003">
    <property type="protein sequence ID" value="MRG99614.1"/>
    <property type="molecule type" value="Genomic_DNA"/>
</dbReference>
<keyword evidence="4" id="KW-0238">DNA-binding</keyword>
<dbReference type="Gene3D" id="3.40.50.300">
    <property type="entry name" value="P-loop containing nucleotide triphosphate hydrolases"/>
    <property type="match status" value="1"/>
</dbReference>
<dbReference type="SUPFAM" id="SSF52172">
    <property type="entry name" value="CheY-like"/>
    <property type="match status" value="1"/>
</dbReference>
<evidence type="ECO:0000256" key="4">
    <source>
        <dbReference type="ARBA" id="ARBA00023125"/>
    </source>
</evidence>
<reference evidence="8" key="2">
    <citation type="journal article" date="2020" name="Plant Dis.">
        <title>A Grain Rot of Rice in Iran Caused by a Xanthomonas Strain Closely Related to X. sacchari.</title>
        <authorList>
            <person name="Mirghasempour S.A."/>
            <person name="Huang S."/>
            <person name="Studholme D.J."/>
            <person name="Brady C.L."/>
        </authorList>
    </citation>
    <scope>NUCLEOTIDE SEQUENCE</scope>
    <source>
        <strain evidence="8">SAM114</strain>
    </source>
</reference>
<dbReference type="SUPFAM" id="SSF52540">
    <property type="entry name" value="P-loop containing nucleoside triphosphate hydrolases"/>
    <property type="match status" value="1"/>
</dbReference>
<dbReference type="PANTHER" id="PTHR32071">
    <property type="entry name" value="TRANSCRIPTIONAL REGULATORY PROTEIN"/>
    <property type="match status" value="1"/>
</dbReference>
<accession>A0A6N7QBJ7</accession>
<reference evidence="9 10" key="1">
    <citation type="submission" date="2019-11" db="EMBL/GenBank/DDBJ databases">
        <title>First report of rice panicle blight caused by Xanthomonas sp. in Iran.</title>
        <authorList>
            <person name="Mirghasempour S.A."/>
            <person name="Huang S."/>
            <person name="Brady C.L."/>
            <person name="Studholme D.J."/>
        </authorList>
    </citation>
    <scope>NUCLEOTIDE SEQUENCE [LARGE SCALE GENOMIC DNA]</scope>
    <source>
        <strain evidence="7 10">ASD011</strain>
        <strain evidence="9">SAM114</strain>
    </source>
</reference>
<dbReference type="Gene3D" id="1.10.8.60">
    <property type="match status" value="1"/>
</dbReference>
<dbReference type="Pfam" id="PF00158">
    <property type="entry name" value="Sigma54_activat"/>
    <property type="match status" value="1"/>
</dbReference>
<evidence type="ECO:0000313" key="8">
    <source>
        <dbReference type="EMBL" id="MRH73946.1"/>
    </source>
</evidence>
<name>A0A6N7QBJ7_9XANT</name>
<proteinExistence type="predicted"/>
<evidence type="ECO:0000313" key="9">
    <source>
        <dbReference type="Proteomes" id="UP000437931"/>
    </source>
</evidence>
<evidence type="ECO:0000313" key="7">
    <source>
        <dbReference type="EMBL" id="MRG99614.1"/>
    </source>
</evidence>
<keyword evidence="3" id="KW-0805">Transcription regulation</keyword>
<dbReference type="InterPro" id="IPR025943">
    <property type="entry name" value="Sigma_54_int_dom_ATP-bd_2"/>
</dbReference>
<dbReference type="InterPro" id="IPR025662">
    <property type="entry name" value="Sigma_54_int_dom_ATP-bd_1"/>
</dbReference>
<dbReference type="PROSITE" id="PS00676">
    <property type="entry name" value="SIGMA54_INTERACT_2"/>
    <property type="match status" value="1"/>
</dbReference>
<evidence type="ECO:0000313" key="10">
    <source>
        <dbReference type="Proteomes" id="UP000439314"/>
    </source>
</evidence>
<evidence type="ECO:0000256" key="1">
    <source>
        <dbReference type="ARBA" id="ARBA00022741"/>
    </source>
</evidence>
<keyword evidence="9" id="KW-1185">Reference proteome</keyword>
<evidence type="ECO:0000259" key="6">
    <source>
        <dbReference type="PROSITE" id="PS50045"/>
    </source>
</evidence>
<dbReference type="Proteomes" id="UP000437931">
    <property type="component" value="Unassembled WGS sequence"/>
</dbReference>
<dbReference type="Pfam" id="PF02954">
    <property type="entry name" value="HTH_8"/>
    <property type="match status" value="1"/>
</dbReference>
<evidence type="ECO:0000256" key="2">
    <source>
        <dbReference type="ARBA" id="ARBA00022840"/>
    </source>
</evidence>
<dbReference type="EMBL" id="WJPM01000003">
    <property type="protein sequence ID" value="MRH73946.1"/>
    <property type="molecule type" value="Genomic_DNA"/>
</dbReference>
<evidence type="ECO:0000256" key="3">
    <source>
        <dbReference type="ARBA" id="ARBA00023015"/>
    </source>
</evidence>
<dbReference type="GO" id="GO:0043565">
    <property type="term" value="F:sequence-specific DNA binding"/>
    <property type="evidence" value="ECO:0007669"/>
    <property type="project" value="InterPro"/>
</dbReference>
<dbReference type="SUPFAM" id="SSF46689">
    <property type="entry name" value="Homeodomain-like"/>
    <property type="match status" value="1"/>
</dbReference>
<dbReference type="InterPro" id="IPR002078">
    <property type="entry name" value="Sigma_54_int"/>
</dbReference>